<protein>
    <submittedName>
        <fullName evidence="1">Uncharacterized protein</fullName>
    </submittedName>
</protein>
<evidence type="ECO:0000313" key="2">
    <source>
        <dbReference type="Proteomes" id="UP000814033"/>
    </source>
</evidence>
<accession>A0ACB8RNF8</accession>
<evidence type="ECO:0000313" key="1">
    <source>
        <dbReference type="EMBL" id="KAI0045709.1"/>
    </source>
</evidence>
<gene>
    <name evidence="1" type="ORF">FA95DRAFT_1680305</name>
</gene>
<name>A0ACB8RNF8_9AGAM</name>
<dbReference type="Proteomes" id="UP000814033">
    <property type="component" value="Unassembled WGS sequence"/>
</dbReference>
<organism evidence="1 2">
    <name type="scientific">Auriscalpium vulgare</name>
    <dbReference type="NCBI Taxonomy" id="40419"/>
    <lineage>
        <taxon>Eukaryota</taxon>
        <taxon>Fungi</taxon>
        <taxon>Dikarya</taxon>
        <taxon>Basidiomycota</taxon>
        <taxon>Agaricomycotina</taxon>
        <taxon>Agaricomycetes</taxon>
        <taxon>Russulales</taxon>
        <taxon>Auriscalpiaceae</taxon>
        <taxon>Auriscalpium</taxon>
    </lineage>
</organism>
<comment type="caution">
    <text evidence="1">The sequence shown here is derived from an EMBL/GenBank/DDBJ whole genome shotgun (WGS) entry which is preliminary data.</text>
</comment>
<sequence>MVQLSTLVLAFVATGSALAAPSRLHKKGIAQDISDSTKDWEAACDAAGGGEQCTPTAVSAFGTLIAAAGPCDQQDNADVMVDLAKQLNNDANMIKFAQIFAQQPRDTPDLLSVPYCQSAPKNGELAGLFQCQFQGANPTQFFGGVAVGAAGTIPFGMSSPLAPAGSCPAHPAGPIPDGTQLVDQVSGSGVGRRWAGSDSSAPSATSTTSFAVASSASDSGTTTAAPASASATSYDASSAAYSSYSAGLNFTTLFPPVPPSTPNQGFFECLDDVIPGCSPDTPTSVTSTAAPVTTSATGSPDFHLQNGLDAQALNKMFASLSADAPCQDDAQACIGGAFAECTGGAFVTTPCTAGTTCVALPLVNTAGTNVMCDTQEDALARIAATGAPGGLTGN</sequence>
<dbReference type="EMBL" id="MU275944">
    <property type="protein sequence ID" value="KAI0045709.1"/>
    <property type="molecule type" value="Genomic_DNA"/>
</dbReference>
<keyword evidence="2" id="KW-1185">Reference proteome</keyword>
<proteinExistence type="predicted"/>
<reference evidence="1" key="1">
    <citation type="submission" date="2021-02" db="EMBL/GenBank/DDBJ databases">
        <authorList>
            <consortium name="DOE Joint Genome Institute"/>
            <person name="Ahrendt S."/>
            <person name="Looney B.P."/>
            <person name="Miyauchi S."/>
            <person name="Morin E."/>
            <person name="Drula E."/>
            <person name="Courty P.E."/>
            <person name="Chicoki N."/>
            <person name="Fauchery L."/>
            <person name="Kohler A."/>
            <person name="Kuo A."/>
            <person name="Labutti K."/>
            <person name="Pangilinan J."/>
            <person name="Lipzen A."/>
            <person name="Riley R."/>
            <person name="Andreopoulos W."/>
            <person name="He G."/>
            <person name="Johnson J."/>
            <person name="Barry K.W."/>
            <person name="Grigoriev I.V."/>
            <person name="Nagy L."/>
            <person name="Hibbett D."/>
            <person name="Henrissat B."/>
            <person name="Matheny P.B."/>
            <person name="Labbe J."/>
            <person name="Martin F."/>
        </authorList>
    </citation>
    <scope>NUCLEOTIDE SEQUENCE</scope>
    <source>
        <strain evidence="1">FP105234-sp</strain>
    </source>
</reference>
<reference evidence="1" key="2">
    <citation type="journal article" date="2022" name="New Phytol.">
        <title>Evolutionary transition to the ectomycorrhizal habit in the genomes of a hyperdiverse lineage of mushroom-forming fungi.</title>
        <authorList>
            <person name="Looney B."/>
            <person name="Miyauchi S."/>
            <person name="Morin E."/>
            <person name="Drula E."/>
            <person name="Courty P.E."/>
            <person name="Kohler A."/>
            <person name="Kuo A."/>
            <person name="LaButti K."/>
            <person name="Pangilinan J."/>
            <person name="Lipzen A."/>
            <person name="Riley R."/>
            <person name="Andreopoulos W."/>
            <person name="He G."/>
            <person name="Johnson J."/>
            <person name="Nolan M."/>
            <person name="Tritt A."/>
            <person name="Barry K.W."/>
            <person name="Grigoriev I.V."/>
            <person name="Nagy L.G."/>
            <person name="Hibbett D."/>
            <person name="Henrissat B."/>
            <person name="Matheny P.B."/>
            <person name="Labbe J."/>
            <person name="Martin F.M."/>
        </authorList>
    </citation>
    <scope>NUCLEOTIDE SEQUENCE</scope>
    <source>
        <strain evidence="1">FP105234-sp</strain>
    </source>
</reference>